<organism evidence="2 3">
    <name type="scientific">Nocardioides aquaticus</name>
    <dbReference type="NCBI Taxonomy" id="160826"/>
    <lineage>
        <taxon>Bacteria</taxon>
        <taxon>Bacillati</taxon>
        <taxon>Actinomycetota</taxon>
        <taxon>Actinomycetes</taxon>
        <taxon>Propionibacteriales</taxon>
        <taxon>Nocardioidaceae</taxon>
        <taxon>Nocardioides</taxon>
    </lineage>
</organism>
<dbReference type="InterPro" id="IPR000866">
    <property type="entry name" value="AhpC/TSA"/>
</dbReference>
<name>A0ABX8EJI9_9ACTN</name>
<dbReference type="Proteomes" id="UP000679307">
    <property type="component" value="Chromosome"/>
</dbReference>
<dbReference type="GO" id="GO:0140824">
    <property type="term" value="F:thioredoxin-dependent peroxiredoxin activity"/>
    <property type="evidence" value="ECO:0007669"/>
    <property type="project" value="UniProtKB-EC"/>
</dbReference>
<keyword evidence="2" id="KW-0560">Oxidoreductase</keyword>
<dbReference type="RefSeq" id="WP_275955896.1">
    <property type="nucleotide sequence ID" value="NZ_BAAAHS010000007.1"/>
</dbReference>
<keyword evidence="2" id="KW-0575">Peroxidase</keyword>
<feature type="domain" description="Alkyl hydroperoxide reductase subunit C/ Thiol specific antioxidant" evidence="1">
    <location>
        <begin position="6"/>
        <end position="40"/>
    </location>
</feature>
<dbReference type="EC" id="1.11.1.24" evidence="2"/>
<keyword evidence="3" id="KW-1185">Reference proteome</keyword>
<evidence type="ECO:0000259" key="1">
    <source>
        <dbReference type="Pfam" id="PF00578"/>
    </source>
</evidence>
<dbReference type="EMBL" id="CP075371">
    <property type="protein sequence ID" value="QVT80669.1"/>
    <property type="molecule type" value="Genomic_DNA"/>
</dbReference>
<gene>
    <name evidence="2" type="primary">bcpB_2</name>
    <name evidence="2" type="ORF">ENKNEFLB_03069</name>
</gene>
<reference evidence="2 3" key="1">
    <citation type="submission" date="2021-05" db="EMBL/GenBank/DDBJ databases">
        <title>Complete genome of Nocardioides aquaticus KCTC 9944T isolated from meromictic and hypersaline Ekho Lake, Antarctica.</title>
        <authorList>
            <person name="Hwang K."/>
            <person name="Kim K.M."/>
            <person name="Choe H."/>
        </authorList>
    </citation>
    <scope>NUCLEOTIDE SEQUENCE [LARGE SCALE GENOMIC DNA]</scope>
    <source>
        <strain evidence="2 3">KCTC 9944</strain>
    </source>
</reference>
<protein>
    <submittedName>
        <fullName evidence="2">Peroxiredoxin</fullName>
        <ecNumber evidence="2">1.11.1.24</ecNumber>
    </submittedName>
</protein>
<sequence length="40" mass="4429">MTGLRVGDLAPDFELSDQHETPVRLSRLLAAGPVVLFFYP</sequence>
<dbReference type="Pfam" id="PF00578">
    <property type="entry name" value="AhpC-TSA"/>
    <property type="match status" value="1"/>
</dbReference>
<evidence type="ECO:0000313" key="2">
    <source>
        <dbReference type="EMBL" id="QVT80669.1"/>
    </source>
</evidence>
<proteinExistence type="predicted"/>
<evidence type="ECO:0000313" key="3">
    <source>
        <dbReference type="Proteomes" id="UP000679307"/>
    </source>
</evidence>
<accession>A0ABX8EJI9</accession>